<keyword evidence="5 9" id="KW-0995">Kinetochore</keyword>
<keyword evidence="13" id="KW-1185">Reference proteome</keyword>
<keyword evidence="10" id="KW-0175">Coiled coil</keyword>
<dbReference type="GO" id="GO:0007059">
    <property type="term" value="P:chromosome segregation"/>
    <property type="evidence" value="ECO:0007669"/>
    <property type="project" value="UniProtKB-UniRule"/>
</dbReference>
<reference evidence="12 13" key="1">
    <citation type="journal article" date="2011" name="Proc. Natl. Acad. Sci. U.S.A.">
        <title>Evolutionary erosion of yeast sex chromosomes by mating-type switching accidents.</title>
        <authorList>
            <person name="Gordon J.L."/>
            <person name="Armisen D."/>
            <person name="Proux-Wera E."/>
            <person name="Oheigeartaigh S.S."/>
            <person name="Byrne K.P."/>
            <person name="Wolfe K.H."/>
        </authorList>
    </citation>
    <scope>NUCLEOTIDE SEQUENCE [LARGE SCALE GENOMIC DNA]</scope>
    <source>
        <strain evidence="13">ATCC 10597 / BCRC 20456 / CBS 421 / NBRC 0211 / NRRL Y-12639</strain>
    </source>
</reference>
<evidence type="ECO:0000256" key="4">
    <source>
        <dbReference type="ARBA" id="ARBA00022776"/>
    </source>
</evidence>
<feature type="region of interest" description="Disordered" evidence="11">
    <location>
        <begin position="124"/>
        <end position="143"/>
    </location>
</feature>
<dbReference type="Pfam" id="PF03980">
    <property type="entry name" value="Nnf1"/>
    <property type="match status" value="1"/>
</dbReference>
<dbReference type="InterPro" id="IPR016851">
    <property type="entry name" value="Nnf1"/>
</dbReference>
<evidence type="ECO:0000256" key="5">
    <source>
        <dbReference type="ARBA" id="ARBA00022838"/>
    </source>
</evidence>
<dbReference type="OrthoDB" id="18453at2759"/>
<sequence>MHDLYTVWKDSIHINEWKRITKGKVHMTGSQKIRYIRLNQVFNKALNQSLTKLERWDKLSSCFPEYSQTEEGVSNLINCQRQVIEFWRGLCKREFDDILKERNVKVKLDELDDLILEARESLQKQMHDNQDERHTKNNDDDNNHKILLEDLKPEELISLNLYSQRNKTISELNKRLSKLNDINKQLEDELEALLNELQSECDEVKQLSEDNLGGKIINDKPDEILMQGLNDMLLELREKY</sequence>
<keyword evidence="3 9" id="KW-0132">Cell division</keyword>
<dbReference type="GeneID" id="11497910"/>
<protein>
    <recommendedName>
        <fullName evidence="9">Kinetochore-associated protein</fullName>
    </recommendedName>
</protein>
<evidence type="ECO:0000256" key="7">
    <source>
        <dbReference type="ARBA" id="ARBA00023306"/>
    </source>
</evidence>
<evidence type="ECO:0000256" key="3">
    <source>
        <dbReference type="ARBA" id="ARBA00022618"/>
    </source>
</evidence>
<dbReference type="OMA" id="SSCFPEY"/>
<dbReference type="InterPro" id="IPR007128">
    <property type="entry name" value="PMF1/Nnf1"/>
</dbReference>
<dbReference type="HOGENOM" id="CLU_117280_0_0_1"/>
<evidence type="ECO:0000256" key="9">
    <source>
        <dbReference type="PIRNR" id="PIRNR027153"/>
    </source>
</evidence>
<dbReference type="GO" id="GO:0005634">
    <property type="term" value="C:nucleus"/>
    <property type="evidence" value="ECO:0007669"/>
    <property type="project" value="UniProtKB-SubCell"/>
</dbReference>
<gene>
    <name evidence="12" type="primary">NDAI0K02740</name>
    <name evidence="12" type="ordered locus">NDAI_0K02740</name>
</gene>
<evidence type="ECO:0000313" key="12">
    <source>
        <dbReference type="EMBL" id="CCD27465.1"/>
    </source>
</evidence>
<keyword evidence="6 9" id="KW-0539">Nucleus</keyword>
<dbReference type="RefSeq" id="XP_003672708.1">
    <property type="nucleotide sequence ID" value="XM_003672660.1"/>
</dbReference>
<dbReference type="AlphaFoldDB" id="G0WI54"/>
<feature type="coiled-coil region" evidence="10">
    <location>
        <begin position="169"/>
        <end position="210"/>
    </location>
</feature>
<accession>G0WI54</accession>
<dbReference type="EMBL" id="HE580277">
    <property type="protein sequence ID" value="CCD27465.1"/>
    <property type="molecule type" value="Genomic_DNA"/>
</dbReference>
<dbReference type="PANTHER" id="PTHR15459">
    <property type="entry name" value="POLYAMINE-MODULATED FACTOR 1"/>
    <property type="match status" value="1"/>
</dbReference>
<evidence type="ECO:0000256" key="10">
    <source>
        <dbReference type="SAM" id="Coils"/>
    </source>
</evidence>
<comment type="subcellular location">
    <subcellularLocation>
        <location evidence="1 9">Chromosome</location>
        <location evidence="1 9">Centromere</location>
        <location evidence="1 9">Kinetochore</location>
    </subcellularLocation>
    <subcellularLocation>
        <location evidence="9">Nucleus</location>
    </subcellularLocation>
    <text evidence="9">Associated with the kinetochore.</text>
</comment>
<keyword evidence="4 9" id="KW-0498">Mitosis</keyword>
<dbReference type="eggNOG" id="ENOG502RZTQ">
    <property type="taxonomic scope" value="Eukaryota"/>
</dbReference>
<dbReference type="PIRSF" id="PIRSF027153">
    <property type="entry name" value="Nnf1p"/>
    <property type="match status" value="1"/>
</dbReference>
<organism evidence="12 13">
    <name type="scientific">Naumovozyma dairenensis (strain ATCC 10597 / BCRC 20456 / CBS 421 / NBRC 0211 / NRRL Y-12639)</name>
    <name type="common">Saccharomyces dairenensis</name>
    <dbReference type="NCBI Taxonomy" id="1071378"/>
    <lineage>
        <taxon>Eukaryota</taxon>
        <taxon>Fungi</taxon>
        <taxon>Dikarya</taxon>
        <taxon>Ascomycota</taxon>
        <taxon>Saccharomycotina</taxon>
        <taxon>Saccharomycetes</taxon>
        <taxon>Saccharomycetales</taxon>
        <taxon>Saccharomycetaceae</taxon>
        <taxon>Naumovozyma</taxon>
    </lineage>
</organism>
<name>G0WI54_NAUDC</name>
<dbReference type="GO" id="GO:0000444">
    <property type="term" value="C:MIS12/MIND type complex"/>
    <property type="evidence" value="ECO:0007669"/>
    <property type="project" value="UniProtKB-UniRule"/>
</dbReference>
<dbReference type="GO" id="GO:0051301">
    <property type="term" value="P:cell division"/>
    <property type="evidence" value="ECO:0007669"/>
    <property type="project" value="UniProtKB-UniRule"/>
</dbReference>
<dbReference type="PANTHER" id="PTHR15459:SF3">
    <property type="entry name" value="POLYAMINE-MODULATED FACTOR 1"/>
    <property type="match status" value="1"/>
</dbReference>
<keyword evidence="2 9" id="KW-0158">Chromosome</keyword>
<proteinExistence type="predicted"/>
<evidence type="ECO:0000256" key="11">
    <source>
        <dbReference type="SAM" id="MobiDB-lite"/>
    </source>
</evidence>
<evidence type="ECO:0000313" key="13">
    <source>
        <dbReference type="Proteomes" id="UP000000689"/>
    </source>
</evidence>
<evidence type="ECO:0000256" key="6">
    <source>
        <dbReference type="ARBA" id="ARBA00023242"/>
    </source>
</evidence>
<keyword evidence="8 9" id="KW-0137">Centromere</keyword>
<dbReference type="Proteomes" id="UP000000689">
    <property type="component" value="Chromosome 11"/>
</dbReference>
<keyword evidence="7 9" id="KW-0131">Cell cycle</keyword>
<evidence type="ECO:0000256" key="2">
    <source>
        <dbReference type="ARBA" id="ARBA00022454"/>
    </source>
</evidence>
<dbReference type="KEGG" id="ndi:NDAI_0K02740"/>
<evidence type="ECO:0000256" key="8">
    <source>
        <dbReference type="ARBA" id="ARBA00023328"/>
    </source>
</evidence>
<evidence type="ECO:0000256" key="1">
    <source>
        <dbReference type="ARBA" id="ARBA00004629"/>
    </source>
</evidence>